<comment type="caution">
    <text evidence="7">The sequence shown here is derived from an EMBL/GenBank/DDBJ whole genome shotgun (WGS) entry which is preliminary data.</text>
</comment>
<comment type="subcellular location">
    <subcellularLocation>
        <location evidence="1">Nucleus</location>
    </subcellularLocation>
</comment>
<protein>
    <submittedName>
        <fullName evidence="7">Nodulation-signaling pathway 2 protein-like</fullName>
    </submittedName>
</protein>
<dbReference type="AlphaFoldDB" id="A0AAD7PCQ0"/>
<keyword evidence="3" id="KW-0804">Transcription</keyword>
<evidence type="ECO:0000256" key="2">
    <source>
        <dbReference type="ARBA" id="ARBA00023015"/>
    </source>
</evidence>
<evidence type="ECO:0000256" key="3">
    <source>
        <dbReference type="ARBA" id="ARBA00023163"/>
    </source>
</evidence>
<organism evidence="7 8">
    <name type="scientific">Quillaja saponaria</name>
    <name type="common">Soap bark tree</name>
    <dbReference type="NCBI Taxonomy" id="32244"/>
    <lineage>
        <taxon>Eukaryota</taxon>
        <taxon>Viridiplantae</taxon>
        <taxon>Streptophyta</taxon>
        <taxon>Embryophyta</taxon>
        <taxon>Tracheophyta</taxon>
        <taxon>Spermatophyta</taxon>
        <taxon>Magnoliopsida</taxon>
        <taxon>eudicotyledons</taxon>
        <taxon>Gunneridae</taxon>
        <taxon>Pentapetalae</taxon>
        <taxon>rosids</taxon>
        <taxon>fabids</taxon>
        <taxon>Fabales</taxon>
        <taxon>Quillajaceae</taxon>
        <taxon>Quillaja</taxon>
    </lineage>
</organism>
<dbReference type="Pfam" id="PF03514">
    <property type="entry name" value="GRAS"/>
    <property type="match status" value="1"/>
</dbReference>
<feature type="short sequence motif" description="VHIID" evidence="5">
    <location>
        <begin position="254"/>
        <end position="258"/>
    </location>
</feature>
<evidence type="ECO:0000256" key="5">
    <source>
        <dbReference type="PROSITE-ProRule" id="PRU01191"/>
    </source>
</evidence>
<dbReference type="Proteomes" id="UP001163823">
    <property type="component" value="Chromosome 11"/>
</dbReference>
<dbReference type="InterPro" id="IPR005202">
    <property type="entry name" value="TF_GRAS"/>
</dbReference>
<dbReference type="PANTHER" id="PTHR31636">
    <property type="entry name" value="OSJNBA0084A10.13 PROTEIN-RELATED"/>
    <property type="match status" value="1"/>
</dbReference>
<evidence type="ECO:0000256" key="6">
    <source>
        <dbReference type="SAM" id="MobiDB-lite"/>
    </source>
</evidence>
<reference evidence="7" key="1">
    <citation type="journal article" date="2023" name="Science">
        <title>Elucidation of the pathway for biosynthesis of saponin adjuvants from the soapbark tree.</title>
        <authorList>
            <person name="Reed J."/>
            <person name="Orme A."/>
            <person name="El-Demerdash A."/>
            <person name="Owen C."/>
            <person name="Martin L.B.B."/>
            <person name="Misra R.C."/>
            <person name="Kikuchi S."/>
            <person name="Rejzek M."/>
            <person name="Martin A.C."/>
            <person name="Harkess A."/>
            <person name="Leebens-Mack J."/>
            <person name="Louveau T."/>
            <person name="Stephenson M.J."/>
            <person name="Osbourn A."/>
        </authorList>
    </citation>
    <scope>NUCLEOTIDE SEQUENCE</scope>
    <source>
        <strain evidence="7">S10</strain>
    </source>
</reference>
<name>A0AAD7PCQ0_QUISA</name>
<proteinExistence type="inferred from homology"/>
<comment type="similarity">
    <text evidence="5">Belongs to the GRAS family.</text>
</comment>
<keyword evidence="2" id="KW-0805">Transcription regulation</keyword>
<evidence type="ECO:0000313" key="8">
    <source>
        <dbReference type="Proteomes" id="UP001163823"/>
    </source>
</evidence>
<evidence type="ECO:0000256" key="4">
    <source>
        <dbReference type="ARBA" id="ARBA00023242"/>
    </source>
</evidence>
<feature type="region of interest" description="SAW" evidence="5">
    <location>
        <begin position="449"/>
        <end position="521"/>
    </location>
</feature>
<dbReference type="EMBL" id="JARAOO010000011">
    <property type="protein sequence ID" value="KAJ7950025.1"/>
    <property type="molecule type" value="Genomic_DNA"/>
</dbReference>
<dbReference type="KEGG" id="qsa:O6P43_026267"/>
<comment type="caution">
    <text evidence="5">Lacks conserved residue(s) required for the propagation of feature annotation.</text>
</comment>
<dbReference type="PROSITE" id="PS50985">
    <property type="entry name" value="GRAS"/>
    <property type="match status" value="1"/>
</dbReference>
<dbReference type="GO" id="GO:0005634">
    <property type="term" value="C:nucleus"/>
    <property type="evidence" value="ECO:0007669"/>
    <property type="project" value="UniProtKB-SubCell"/>
</dbReference>
<evidence type="ECO:0000256" key="1">
    <source>
        <dbReference type="ARBA" id="ARBA00004123"/>
    </source>
</evidence>
<feature type="region of interest" description="Disordered" evidence="6">
    <location>
        <begin position="103"/>
        <end position="136"/>
    </location>
</feature>
<keyword evidence="4" id="KW-0539">Nucleus</keyword>
<evidence type="ECO:0000313" key="7">
    <source>
        <dbReference type="EMBL" id="KAJ7950025.1"/>
    </source>
</evidence>
<sequence>MQHEFVQASWPSFDATGSGFDQVELYDFNLDGPFTEDVCEISSMPFCSAMFLNDSVQNPLDNYDSFQLPSLIMEDFPMEFDEFEFDEFEPIFIDGVEGMSSCLEESEGSFPSQQLSTEGEDDWSPSPSMISELSSNQPSLTLPAEDMQLDSQLIVPHLLKGYGEALGKEQMELAKVILGCINEKVGPVGDSLERVAFNLSQDIGNQGHYLRQEALKNFVPAFKTFLQTFPYGKFAHLTAISAILGAIPDDADIIHIVDFDLSEGVQWPPMIEAIAHRNKMLKLTSIKRWEKYSDFDLAPWSFEETKRQLYEQASSSGLKLKVEEKAIEDLVTELKKMKKRGGEREYFVFNCMVGLPHMGRGRGRRHVMEFLNLAQDFINSGNRGVVIFGDGDACEKLKNCSDFGSFFDGHLVHYQALLESMEMNFPVHLAEARTTMECLFVAPYVSSLAWLSKWKEIQEGCQLQAEIGLQGHKFSKKILMEVKEMVNERESSYGVSIEGLNGNEIVLDWRGIPLVRVSTWGT</sequence>
<gene>
    <name evidence="7" type="ORF">O6P43_026267</name>
</gene>
<accession>A0AAD7PCQ0</accession>
<feature type="compositionally biased region" description="Low complexity" evidence="6">
    <location>
        <begin position="124"/>
        <end position="135"/>
    </location>
</feature>
<keyword evidence="8" id="KW-1185">Reference proteome</keyword>